<evidence type="ECO:0000256" key="1">
    <source>
        <dbReference type="SAM" id="MobiDB-lite"/>
    </source>
</evidence>
<keyword evidence="3" id="KW-1185">Reference proteome</keyword>
<comment type="caution">
    <text evidence="2">The sequence shown here is derived from an EMBL/GenBank/DDBJ whole genome shotgun (WGS) entry which is preliminary data.</text>
</comment>
<gene>
    <name evidence="2" type="ORF">TeGR_g13895</name>
</gene>
<proteinExistence type="predicted"/>
<evidence type="ECO:0000313" key="2">
    <source>
        <dbReference type="EMBL" id="GMI26828.1"/>
    </source>
</evidence>
<evidence type="ECO:0000313" key="3">
    <source>
        <dbReference type="Proteomes" id="UP001165060"/>
    </source>
</evidence>
<protein>
    <submittedName>
        <fullName evidence="2">Uncharacterized protein</fullName>
    </submittedName>
</protein>
<feature type="compositionally biased region" description="Basic and acidic residues" evidence="1">
    <location>
        <begin position="205"/>
        <end position="229"/>
    </location>
</feature>
<feature type="region of interest" description="Disordered" evidence="1">
    <location>
        <begin position="1"/>
        <end position="40"/>
    </location>
</feature>
<reference evidence="2 3" key="1">
    <citation type="journal article" date="2023" name="Commun. Biol.">
        <title>Genome analysis of Parmales, the sister group of diatoms, reveals the evolutionary specialization of diatoms from phago-mixotrophs to photoautotrophs.</title>
        <authorList>
            <person name="Ban H."/>
            <person name="Sato S."/>
            <person name="Yoshikawa S."/>
            <person name="Yamada K."/>
            <person name="Nakamura Y."/>
            <person name="Ichinomiya M."/>
            <person name="Sato N."/>
            <person name="Blanc-Mathieu R."/>
            <person name="Endo H."/>
            <person name="Kuwata A."/>
            <person name="Ogata H."/>
        </authorList>
    </citation>
    <scope>NUCLEOTIDE SEQUENCE [LARGE SCALE GENOMIC DNA]</scope>
</reference>
<accession>A0ABQ6MJ38</accession>
<organism evidence="2 3">
    <name type="scientific">Tetraparma gracilis</name>
    <dbReference type="NCBI Taxonomy" id="2962635"/>
    <lineage>
        <taxon>Eukaryota</taxon>
        <taxon>Sar</taxon>
        <taxon>Stramenopiles</taxon>
        <taxon>Ochrophyta</taxon>
        <taxon>Bolidophyceae</taxon>
        <taxon>Parmales</taxon>
        <taxon>Triparmaceae</taxon>
        <taxon>Tetraparma</taxon>
    </lineage>
</organism>
<feature type="region of interest" description="Disordered" evidence="1">
    <location>
        <begin position="205"/>
        <end position="258"/>
    </location>
</feature>
<name>A0ABQ6MJ38_9STRA</name>
<sequence length="373" mass="40852">MPLAVRSANVLPPPAESVPSKATANSLPPPSPSPVPSDLSEEAELARLAEVNLQASIAAPADVVSCLPPVSPSDPDSRTIDAQDSIAPLAVLDTGASEPAEEEAEYDGDWKIESKLCDLSAPPYKAGAMVEIRPITWAGIQTYDGGIAKVIKCSSTHIKYKLSTGGGREIPLHYSKETLNERRFNGDRANGGFWGDTVRDYVEVTQESRRSRQRAAAHDPTNDLGHQYEMEEEQASKSSHTRERAYRPPPGPSSEERREALRLKGWELIPNTKELQVPETGEIKIVTDDDAYKISSFAAVQAQAVELEAMNESQRAEMCRNNATYMDILSRCNAKIAELEAVVEAQDKLLSRTVPYCPVLLRDELLSRNLTTK</sequence>
<dbReference type="EMBL" id="BRYB01000277">
    <property type="protein sequence ID" value="GMI26828.1"/>
    <property type="molecule type" value="Genomic_DNA"/>
</dbReference>
<dbReference type="Proteomes" id="UP001165060">
    <property type="component" value="Unassembled WGS sequence"/>
</dbReference>